<feature type="domain" description="BIG2" evidence="12">
    <location>
        <begin position="1549"/>
        <end position="1633"/>
    </location>
</feature>
<dbReference type="InterPro" id="IPR050131">
    <property type="entry name" value="Peptidase_S8_subtilisin-like"/>
</dbReference>
<feature type="domain" description="BIG2" evidence="12">
    <location>
        <begin position="1284"/>
        <end position="1368"/>
    </location>
</feature>
<dbReference type="PROSITE" id="PS00136">
    <property type="entry name" value="SUBTILASE_ASP"/>
    <property type="match status" value="1"/>
</dbReference>
<dbReference type="CDD" id="cd07474">
    <property type="entry name" value="Peptidases_S8_subtilisin_Vpr-like"/>
    <property type="match status" value="1"/>
</dbReference>
<feature type="active site" description="Charge relay system" evidence="8 9">
    <location>
        <position position="275"/>
    </location>
</feature>
<dbReference type="PROSITE" id="PS51892">
    <property type="entry name" value="SUBTILASE"/>
    <property type="match status" value="1"/>
</dbReference>
<evidence type="ECO:0000313" key="14">
    <source>
        <dbReference type="Proteomes" id="UP000325517"/>
    </source>
</evidence>
<feature type="region of interest" description="Disordered" evidence="11">
    <location>
        <begin position="237"/>
        <end position="268"/>
    </location>
</feature>
<feature type="domain" description="BIG2" evidence="12">
    <location>
        <begin position="1460"/>
        <end position="1545"/>
    </location>
</feature>
<dbReference type="InterPro" id="IPR046450">
    <property type="entry name" value="PA_dom_sf"/>
</dbReference>
<dbReference type="PROSITE" id="PS00137">
    <property type="entry name" value="SUBTILASE_HIS"/>
    <property type="match status" value="1"/>
</dbReference>
<feature type="active site" description="Charge relay system" evidence="8 9">
    <location>
        <position position="601"/>
    </location>
</feature>
<evidence type="ECO:0000259" key="12">
    <source>
        <dbReference type="SMART" id="SM00635"/>
    </source>
</evidence>
<evidence type="ECO:0000256" key="11">
    <source>
        <dbReference type="SAM" id="MobiDB-lite"/>
    </source>
</evidence>
<organism evidence="13 14">
    <name type="scientific">Psychrobacillus glaciei</name>
    <dbReference type="NCBI Taxonomy" id="2283160"/>
    <lineage>
        <taxon>Bacteria</taxon>
        <taxon>Bacillati</taxon>
        <taxon>Bacillota</taxon>
        <taxon>Bacilli</taxon>
        <taxon>Bacillales</taxon>
        <taxon>Bacillaceae</taxon>
        <taxon>Psychrobacillus</taxon>
    </lineage>
</organism>
<name>A0A5J6SSR7_9BACI</name>
<feature type="domain" description="BIG2" evidence="12">
    <location>
        <begin position="1103"/>
        <end position="1187"/>
    </location>
</feature>
<gene>
    <name evidence="13" type="ORF">PB01_03750</name>
</gene>
<dbReference type="InterPro" id="IPR022398">
    <property type="entry name" value="Peptidase_S8_His-AS"/>
</dbReference>
<feature type="domain" description="BIG2" evidence="12">
    <location>
        <begin position="1010"/>
        <end position="1094"/>
    </location>
</feature>
<keyword evidence="3" id="KW-0964">Secreted</keyword>
<dbReference type="InterPro" id="IPR003343">
    <property type="entry name" value="Big_2"/>
</dbReference>
<dbReference type="CDD" id="cd02133">
    <property type="entry name" value="PA_C5a_like"/>
    <property type="match status" value="1"/>
</dbReference>
<comment type="similarity">
    <text evidence="1 9 10">Belongs to the peptidase S8 family.</text>
</comment>
<dbReference type="OrthoDB" id="9798386at2"/>
<feature type="domain" description="BIG2" evidence="12">
    <location>
        <begin position="1637"/>
        <end position="1721"/>
    </location>
</feature>
<evidence type="ECO:0000256" key="3">
    <source>
        <dbReference type="ARBA" id="ARBA00022525"/>
    </source>
</evidence>
<dbReference type="Proteomes" id="UP000325517">
    <property type="component" value="Chromosome"/>
</dbReference>
<evidence type="ECO:0000256" key="1">
    <source>
        <dbReference type="ARBA" id="ARBA00011073"/>
    </source>
</evidence>
<dbReference type="Pfam" id="PF00082">
    <property type="entry name" value="Peptidase_S8"/>
    <property type="match status" value="1"/>
</dbReference>
<evidence type="ECO:0000256" key="4">
    <source>
        <dbReference type="ARBA" id="ARBA00022670"/>
    </source>
</evidence>
<protein>
    <recommendedName>
        <fullName evidence="12">BIG2 domain-containing protein</fullName>
    </recommendedName>
</protein>
<evidence type="ECO:0000313" key="13">
    <source>
        <dbReference type="EMBL" id="QFG01089.1"/>
    </source>
</evidence>
<dbReference type="SUPFAM" id="SSF52743">
    <property type="entry name" value="Subtilisin-like"/>
    <property type="match status" value="1"/>
</dbReference>
<dbReference type="Pfam" id="PF05922">
    <property type="entry name" value="Inhibitor_I9"/>
    <property type="match status" value="1"/>
</dbReference>
<dbReference type="PANTHER" id="PTHR43806">
    <property type="entry name" value="PEPTIDASE S8"/>
    <property type="match status" value="1"/>
</dbReference>
<dbReference type="KEGG" id="psyo:PB01_03750"/>
<dbReference type="SUPFAM" id="SSF52025">
    <property type="entry name" value="PA domain"/>
    <property type="match status" value="1"/>
</dbReference>
<dbReference type="PANTHER" id="PTHR43806:SF65">
    <property type="entry name" value="SERINE PROTEASE APRX"/>
    <property type="match status" value="1"/>
</dbReference>
<accession>A0A5J6SSR7</accession>
<evidence type="ECO:0000256" key="2">
    <source>
        <dbReference type="ARBA" id="ARBA00022512"/>
    </source>
</evidence>
<reference evidence="13 14" key="1">
    <citation type="submission" date="2018-07" db="EMBL/GenBank/DDBJ databases">
        <title>Complete genome sequence of Psychrobacillus sp. PB01, isolated from iceberg, and comparative genome analysis of Psychrobacillus strains.</title>
        <authorList>
            <person name="Lee P.C."/>
        </authorList>
    </citation>
    <scope>NUCLEOTIDE SEQUENCE [LARGE SCALE GENOMIC DNA]</scope>
    <source>
        <strain evidence="13 14">PB01</strain>
    </source>
</reference>
<evidence type="ECO:0000256" key="5">
    <source>
        <dbReference type="ARBA" id="ARBA00022729"/>
    </source>
</evidence>
<dbReference type="PROSITE" id="PS00138">
    <property type="entry name" value="SUBTILASE_SER"/>
    <property type="match status" value="1"/>
</dbReference>
<evidence type="ECO:0000256" key="9">
    <source>
        <dbReference type="PROSITE-ProRule" id="PRU01240"/>
    </source>
</evidence>
<keyword evidence="2" id="KW-0134">Cell wall</keyword>
<keyword evidence="4 9" id="KW-0645">Protease</keyword>
<dbReference type="InterPro" id="IPR015500">
    <property type="entry name" value="Peptidase_S8_subtilisin-rel"/>
</dbReference>
<evidence type="ECO:0000256" key="8">
    <source>
        <dbReference type="PIRSR" id="PIRSR615500-1"/>
    </source>
</evidence>
<dbReference type="InterPro" id="IPR036852">
    <property type="entry name" value="Peptidase_S8/S53_dom_sf"/>
</dbReference>
<dbReference type="InterPro" id="IPR000209">
    <property type="entry name" value="Peptidase_S8/S53_dom"/>
</dbReference>
<dbReference type="SMART" id="SM00635">
    <property type="entry name" value="BID_2"/>
    <property type="match status" value="9"/>
</dbReference>
<dbReference type="Pfam" id="PF02225">
    <property type="entry name" value="PA"/>
    <property type="match status" value="1"/>
</dbReference>
<feature type="active site" description="Charge relay system" evidence="8 9">
    <location>
        <position position="213"/>
    </location>
</feature>
<dbReference type="InterPro" id="IPR023827">
    <property type="entry name" value="Peptidase_S8_Asp-AS"/>
</dbReference>
<evidence type="ECO:0000256" key="7">
    <source>
        <dbReference type="ARBA" id="ARBA00022825"/>
    </source>
</evidence>
<dbReference type="GO" id="GO:0006508">
    <property type="term" value="P:proteolysis"/>
    <property type="evidence" value="ECO:0007669"/>
    <property type="project" value="UniProtKB-KW"/>
</dbReference>
<dbReference type="InterPro" id="IPR048734">
    <property type="entry name" value="HL_N-beta"/>
</dbReference>
<dbReference type="Gene3D" id="3.40.50.200">
    <property type="entry name" value="Peptidase S8/S53 domain"/>
    <property type="match status" value="1"/>
</dbReference>
<dbReference type="Pfam" id="PF21461">
    <property type="entry name" value="HL_N-beta"/>
    <property type="match status" value="3"/>
</dbReference>
<dbReference type="InterPro" id="IPR008964">
    <property type="entry name" value="Invasin/intimin_cell_adhesion"/>
</dbReference>
<feature type="compositionally biased region" description="Polar residues" evidence="11">
    <location>
        <begin position="550"/>
        <end position="560"/>
    </location>
</feature>
<feature type="domain" description="BIG2" evidence="12">
    <location>
        <begin position="1194"/>
        <end position="1280"/>
    </location>
</feature>
<dbReference type="EMBL" id="CP031223">
    <property type="protein sequence ID" value="QFG01089.1"/>
    <property type="molecule type" value="Genomic_DNA"/>
</dbReference>
<dbReference type="InterPro" id="IPR023828">
    <property type="entry name" value="Peptidase_S8_Ser-AS"/>
</dbReference>
<dbReference type="InterPro" id="IPR034213">
    <property type="entry name" value="S8_Vpr-like"/>
</dbReference>
<keyword evidence="6 9" id="KW-0378">Hydrolase</keyword>
<feature type="region of interest" description="Disordered" evidence="11">
    <location>
        <begin position="545"/>
        <end position="566"/>
    </location>
</feature>
<feature type="domain" description="BIG2" evidence="12">
    <location>
        <begin position="1725"/>
        <end position="1809"/>
    </location>
</feature>
<dbReference type="PRINTS" id="PR00723">
    <property type="entry name" value="SUBTILISIN"/>
</dbReference>
<dbReference type="InterPro" id="IPR003137">
    <property type="entry name" value="PA_domain"/>
</dbReference>
<keyword evidence="7 9" id="KW-0720">Serine protease</keyword>
<keyword evidence="5" id="KW-0732">Signal</keyword>
<dbReference type="GO" id="GO:0004252">
    <property type="term" value="F:serine-type endopeptidase activity"/>
    <property type="evidence" value="ECO:0007669"/>
    <property type="project" value="UniProtKB-UniRule"/>
</dbReference>
<keyword evidence="14" id="KW-1185">Reference proteome</keyword>
<evidence type="ECO:0000256" key="6">
    <source>
        <dbReference type="ARBA" id="ARBA00022801"/>
    </source>
</evidence>
<dbReference type="InterPro" id="IPR010259">
    <property type="entry name" value="S8pro/Inhibitor_I9"/>
</dbReference>
<proteinExistence type="inferred from homology"/>
<dbReference type="Gene3D" id="2.60.40.1080">
    <property type="match status" value="9"/>
</dbReference>
<evidence type="ECO:0000256" key="10">
    <source>
        <dbReference type="RuleBase" id="RU003355"/>
    </source>
</evidence>
<dbReference type="SUPFAM" id="SSF49373">
    <property type="entry name" value="Invasin/intimin cell-adhesion fragments"/>
    <property type="match status" value="5"/>
</dbReference>
<feature type="domain" description="BIG2" evidence="12">
    <location>
        <begin position="1372"/>
        <end position="1456"/>
    </location>
</feature>
<sequence>MVFSLVGPTMSASANTDVKPFKQTIPNESTMQLKAAIAEQLDLLDGGPKLHKDLQNLSGNKEIAVIIQLSEKPVALEKGINELNGKKLSISEQNQIRTKVLAQQTSVKKELAIKNIIIKQGYTFDTVLNGFAAVVKANDLQKLLTIQGVTLVEPDVIVYASGESRLSKPTKSIMPTKEDIIDAKMNTSISFLGIEKLWNEGIQGQGIKVAVLDTGIDANHPEFEGIYKGGKNFVPNSSTYTRNRADNDASETSPVERPAGTPEFNDKGSAFYTSHGTHVSGIIAAGGANEYGIKGIAPKVDLYMYRVLGAYGSGSNSGIIKAIDTAVIEKMDVINLSLGGENNSETDSGSFAINNAMMAGTIAVVATGNSGPNRGTIGTPSTSRLGIAVGNTTNPETMYNGEVNVTVGAYNLTKKLQLMGTTFGKNLATQLPGEFDLVAIPGNGEAKDYEGIDVKGKVALISRGNIAFVDKIEYARANGAVATIIHNSAAGSNSPKESGVFLGDSFAFIPTFDMSYTDGVAVRAALNGGKGNVSFGNFGSTKTLGDEVNDSSSRGPSTPNFDIKPDVTAPGTNIMSTIPMYKADFPNAVYNEAYDRKTGTSMATPHIAGIAALVKQANPTWNAFDVKVALSNTAKILDKAKYDVFAQGAGRVDAYAAAHPSVLAYATDKAVLDSKGTVVDNIKGTVTFGPQPLSANISVTKQVLVKDLKGNGGNYNVTVDVTKTFGDAKVTVDKPTFTLAGEQLLNVKLTGSKATAPKGSEILGYIRINGGGSEISLPFAADLTTVVPIAIKDMKITETDLSFNGDGVKDEAVLSWTLTGNVTTNYIEIWDIMNPDGGEYGDGYIGYIHAAASLRAGSYTLAVKGPYKPWSSAPVTTIPDGLYTMDFSAATSTGPIGAYVGPIIVKTTKPVITGSVKDKVAKGQVSDKYIDYNKELYKYDLDYDLNVKLHASYIATINGVAKEAVKFNLAQDGSFSFPVTDETNSVTVKVTDEAGNFGEALIYEKKEPEAVVTLSVNPTELDLTTGGTVQLAVTETSTPATGQATNKDVTAAATYVVSDESVAKVTNGLVTAVAKGSTTITISHGVNKVTVNVTVKDPVVEAPVVTLTVNPTELNLATGGKVQLAVTETSTPATGQATNKDVTAAATYVVSDESVAKVTNGLVTAVAKGSTTITISHGVNKVTVNVTVKDPVVVVPGVTLTANNTQLGLEPGKEAQLTITEVTTTSDGKTTQKDVTKAATYKVVDSKVASVTNGLVKAKNEGNTTITVKYGKNELTVNVTVKAPVVTLTANKTQISLEPGKEAQLTIKEVITAADGTTTQTDVTKAATYKVADGKVVSVKDGLVTAKAAGSTAITVKHGKNELTVNVNVIEPVVTLTTNKTDIVLDPGKESQLTIKEVTTGADGKEKQTDVTKFATYVVADEKVASVKSGLVIAKAAGSTKITVKYGKNELNVNVKVIEPQVTLTTNKTDIVLEPEKESKLVIKQVTTTADGKTKEVDVTNFATYTVANSKVASVSSTGIVRAEAVGGTTVTVKYGNNELTVNVKVAEPVVTLSVNKTQIDLEPGKESQLTVKELTISLDGKITEKNVTKAATYTVENSKVASVTDGLIRAKAVGSTKITVKHGKNELTVNVTVTEPEVTLTANQTQLDLEPGNEVQLTMKEVTTTVDGKTTERDVTTAATYKVADGKVASVTSGLVKAKAEGNTIITVKYGKNEVTVNVNVKAPVVTLSVNQTKLEMKPGKEIQLTMKEVTTMADGTTTERDVTTAATYKVADSKVASVSNGLVRAKAEGNTTITVKYGKMEVTIEVIVGNPLIIGDILKVN</sequence>
<dbReference type="Gene3D" id="3.50.30.30">
    <property type="match status" value="1"/>
</dbReference>